<accession>A0A0D7BST2</accession>
<keyword evidence="2" id="KW-0749">Sporulation</keyword>
<comment type="subcellular location">
    <subcellularLocation>
        <location evidence="1">Nucleus</location>
    </subcellularLocation>
</comment>
<organism evidence="8 9">
    <name type="scientific">Cylindrobasidium torrendii FP15055 ss-10</name>
    <dbReference type="NCBI Taxonomy" id="1314674"/>
    <lineage>
        <taxon>Eukaryota</taxon>
        <taxon>Fungi</taxon>
        <taxon>Dikarya</taxon>
        <taxon>Basidiomycota</taxon>
        <taxon>Agaricomycotina</taxon>
        <taxon>Agaricomycetes</taxon>
        <taxon>Agaricomycetidae</taxon>
        <taxon>Agaricales</taxon>
        <taxon>Marasmiineae</taxon>
        <taxon>Physalacriaceae</taxon>
        <taxon>Cylindrobasidium</taxon>
    </lineage>
</organism>
<feature type="region of interest" description="Disordered" evidence="6">
    <location>
        <begin position="316"/>
        <end position="354"/>
    </location>
</feature>
<dbReference type="PROSITE" id="PS51821">
    <property type="entry name" value="VELVET"/>
    <property type="match status" value="1"/>
</dbReference>
<evidence type="ECO:0000313" key="9">
    <source>
        <dbReference type="Proteomes" id="UP000054007"/>
    </source>
</evidence>
<reference evidence="8 9" key="1">
    <citation type="journal article" date="2015" name="Fungal Genet. Biol.">
        <title>Evolution of novel wood decay mechanisms in Agaricales revealed by the genome sequences of Fistulina hepatica and Cylindrobasidium torrendii.</title>
        <authorList>
            <person name="Floudas D."/>
            <person name="Held B.W."/>
            <person name="Riley R."/>
            <person name="Nagy L.G."/>
            <person name="Koehler G."/>
            <person name="Ransdell A.S."/>
            <person name="Younus H."/>
            <person name="Chow J."/>
            <person name="Chiniquy J."/>
            <person name="Lipzen A."/>
            <person name="Tritt A."/>
            <person name="Sun H."/>
            <person name="Haridas S."/>
            <person name="LaButti K."/>
            <person name="Ohm R.A."/>
            <person name="Kues U."/>
            <person name="Blanchette R.A."/>
            <person name="Grigoriev I.V."/>
            <person name="Minto R.E."/>
            <person name="Hibbett D.S."/>
        </authorList>
    </citation>
    <scope>NUCLEOTIDE SEQUENCE [LARGE SCALE GENOMIC DNA]</scope>
    <source>
        <strain evidence="8 9">FP15055 ss-10</strain>
    </source>
</reference>
<gene>
    <name evidence="8" type="ORF">CYLTODRAFT_387229</name>
</gene>
<keyword evidence="9" id="KW-1185">Reference proteome</keyword>
<dbReference type="STRING" id="1314674.A0A0D7BST2"/>
<dbReference type="GO" id="GO:0005634">
    <property type="term" value="C:nucleus"/>
    <property type="evidence" value="ECO:0007669"/>
    <property type="project" value="UniProtKB-SubCell"/>
</dbReference>
<name>A0A0D7BST2_9AGAR</name>
<dbReference type="EMBL" id="KN880437">
    <property type="protein sequence ID" value="KIY73209.1"/>
    <property type="molecule type" value="Genomic_DNA"/>
</dbReference>
<dbReference type="Gene3D" id="2.60.40.3960">
    <property type="entry name" value="Velvet domain"/>
    <property type="match status" value="1"/>
</dbReference>
<proteinExistence type="predicted"/>
<evidence type="ECO:0000259" key="7">
    <source>
        <dbReference type="PROSITE" id="PS51821"/>
    </source>
</evidence>
<evidence type="ECO:0000256" key="1">
    <source>
        <dbReference type="ARBA" id="ARBA00004123"/>
    </source>
</evidence>
<keyword evidence="3" id="KW-0805">Transcription regulation</keyword>
<sequence>MSTSTTSAGALTYTLTMRQEPLHARFCTSATDRRPIDPPPIIEMRITGPNRNETQLLQNPNYFAFVTLVNTRLRTQDTEQGIEYDEVHPQENTDSSTPARLIVGSAVSSLHVLKDPECGGRRGGFFIFPEIGVRAEGKYRLKFSVYEVDGTTTVYRDHIYSNVFEVFQSRKFPGMQKSTLLSCSFSEQGVKIWIRKNVRERRNGVEPLLESSKPAKRKKVAPPSTRRVEKKKNNTSSSDPDGSRVAGQAGRSSRRQCPSSTSSAAPSEGSTSGHRSSGLGSPGWRHDRPARQFEDESHLRSALDYYSRDLYPASPSNFLHNAHPRESGPSDAGMHSSPPPLLPPPPQSITHGAQSYASSRISIHNLLNSSG</sequence>
<dbReference type="InterPro" id="IPR021740">
    <property type="entry name" value="Velvet"/>
</dbReference>
<dbReference type="Pfam" id="PF11754">
    <property type="entry name" value="Velvet"/>
    <property type="match status" value="2"/>
</dbReference>
<evidence type="ECO:0000256" key="5">
    <source>
        <dbReference type="ARBA" id="ARBA00023242"/>
    </source>
</evidence>
<dbReference type="PANTHER" id="PTHR33572:SF18">
    <property type="entry name" value="SPORE DEVELOPMENT REGULATOR VOSA"/>
    <property type="match status" value="1"/>
</dbReference>
<feature type="domain" description="Velvet" evidence="7">
    <location>
        <begin position="8"/>
        <end position="195"/>
    </location>
</feature>
<evidence type="ECO:0000256" key="2">
    <source>
        <dbReference type="ARBA" id="ARBA00022969"/>
    </source>
</evidence>
<evidence type="ECO:0000256" key="4">
    <source>
        <dbReference type="ARBA" id="ARBA00023163"/>
    </source>
</evidence>
<dbReference type="GO" id="GO:0030435">
    <property type="term" value="P:sporulation resulting in formation of a cellular spore"/>
    <property type="evidence" value="ECO:0007669"/>
    <property type="project" value="UniProtKB-KW"/>
</dbReference>
<keyword evidence="5" id="KW-0539">Nucleus</keyword>
<evidence type="ECO:0000256" key="3">
    <source>
        <dbReference type="ARBA" id="ARBA00023015"/>
    </source>
</evidence>
<feature type="compositionally biased region" description="Basic and acidic residues" evidence="6">
    <location>
        <begin position="284"/>
        <end position="296"/>
    </location>
</feature>
<feature type="compositionally biased region" description="Pro residues" evidence="6">
    <location>
        <begin position="337"/>
        <end position="347"/>
    </location>
</feature>
<dbReference type="InterPro" id="IPR038491">
    <property type="entry name" value="Velvet_dom_sf"/>
</dbReference>
<feature type="compositionally biased region" description="Low complexity" evidence="6">
    <location>
        <begin position="255"/>
        <end position="273"/>
    </location>
</feature>
<dbReference type="OrthoDB" id="5599552at2759"/>
<dbReference type="AlphaFoldDB" id="A0A0D7BST2"/>
<protein>
    <recommendedName>
        <fullName evidence="7">Velvet domain-containing protein</fullName>
    </recommendedName>
</protein>
<dbReference type="InterPro" id="IPR037525">
    <property type="entry name" value="Velvet_dom"/>
</dbReference>
<keyword evidence="4" id="KW-0804">Transcription</keyword>
<dbReference type="Proteomes" id="UP000054007">
    <property type="component" value="Unassembled WGS sequence"/>
</dbReference>
<evidence type="ECO:0000256" key="6">
    <source>
        <dbReference type="SAM" id="MobiDB-lite"/>
    </source>
</evidence>
<evidence type="ECO:0000313" key="8">
    <source>
        <dbReference type="EMBL" id="KIY73209.1"/>
    </source>
</evidence>
<feature type="region of interest" description="Disordered" evidence="6">
    <location>
        <begin position="205"/>
        <end position="296"/>
    </location>
</feature>
<dbReference type="PANTHER" id="PTHR33572">
    <property type="entry name" value="SPORE DEVELOPMENT REGULATOR VOSA"/>
    <property type="match status" value="1"/>
</dbReference>